<reference evidence="2" key="1">
    <citation type="submission" date="2016-11" db="EMBL/GenBank/DDBJ databases">
        <authorList>
            <person name="Varghese N."/>
            <person name="Submissions S."/>
        </authorList>
    </citation>
    <scope>NUCLEOTIDE SEQUENCE [LARGE SCALE GENOMIC DNA]</scope>
    <source>
        <strain evidence="2">DSM 29326</strain>
    </source>
</reference>
<name>A0A1M4YN64_LOKAT</name>
<dbReference type="EMBL" id="FQUE01000003">
    <property type="protein sequence ID" value="SHF07181.1"/>
    <property type="molecule type" value="Genomic_DNA"/>
</dbReference>
<keyword evidence="2" id="KW-1185">Reference proteome</keyword>
<gene>
    <name evidence="1" type="ORF">SAMN05444339_103188</name>
</gene>
<evidence type="ECO:0000313" key="1">
    <source>
        <dbReference type="EMBL" id="SHF07181.1"/>
    </source>
</evidence>
<proteinExistence type="predicted"/>
<dbReference type="STRING" id="366533.SAMN05444339_103188"/>
<organism evidence="1 2">
    <name type="scientific">Loktanella atrilutea</name>
    <dbReference type="NCBI Taxonomy" id="366533"/>
    <lineage>
        <taxon>Bacteria</taxon>
        <taxon>Pseudomonadati</taxon>
        <taxon>Pseudomonadota</taxon>
        <taxon>Alphaproteobacteria</taxon>
        <taxon>Rhodobacterales</taxon>
        <taxon>Roseobacteraceae</taxon>
        <taxon>Loktanella</taxon>
    </lineage>
</organism>
<accession>A0A1M4YN64</accession>
<dbReference type="OrthoDB" id="6713140at2"/>
<evidence type="ECO:0008006" key="3">
    <source>
        <dbReference type="Google" id="ProtNLM"/>
    </source>
</evidence>
<protein>
    <recommendedName>
        <fullName evidence="3">Capsule polysaccharide biosynthesis protein</fullName>
    </recommendedName>
</protein>
<dbReference type="RefSeq" id="WP_072856856.1">
    <property type="nucleotide sequence ID" value="NZ_FQUE01000003.1"/>
</dbReference>
<sequence length="306" mass="34915">MGRSGDVTFYLDTGLLDSAREGRHNFIALVAKTVCDAGLRVFYTENTDAARRASADRPGFALYHMDAPSHPRALTMRRSYFYPFWQIEASARRWEWDVALAPFDPDTVDRDAARHFVASWRKRLFPQARHEAVADGPIYIPLQGLIRKHRSFQSCSPVEMISRTATLFPHNDVIATLHPKERYDDRDRAALAEIETRHGNVSIGTQDMVTCLNACQLVVTQNSSVALAGYFFRKPAVLFAQIDFHHIAGNVPRDGVEAAFANWRETSEFETYLWWFLQRMSINAGRPAQEVTTRIAYALRRHGWPV</sequence>
<dbReference type="Proteomes" id="UP000183987">
    <property type="component" value="Unassembled WGS sequence"/>
</dbReference>
<evidence type="ECO:0000313" key="2">
    <source>
        <dbReference type="Proteomes" id="UP000183987"/>
    </source>
</evidence>
<dbReference type="AlphaFoldDB" id="A0A1M4YN64"/>